<dbReference type="EMBL" id="MUGO01000013">
    <property type="protein sequence ID" value="PQA93343.1"/>
    <property type="molecule type" value="Genomic_DNA"/>
</dbReference>
<dbReference type="EMBL" id="FTOJ01000005">
    <property type="protein sequence ID" value="SIS89061.1"/>
    <property type="molecule type" value="Genomic_DNA"/>
</dbReference>
<dbReference type="Pfam" id="PF18962">
    <property type="entry name" value="Por_Secre_tail"/>
    <property type="match status" value="1"/>
</dbReference>
<evidence type="ECO:0000313" key="4">
    <source>
        <dbReference type="EMBL" id="PQA93343.1"/>
    </source>
</evidence>
<reference evidence="6" key="2">
    <citation type="submission" date="2017-01" db="EMBL/GenBank/DDBJ databases">
        <authorList>
            <person name="Varghese N."/>
            <person name="Submissions S."/>
        </authorList>
    </citation>
    <scope>NUCLEOTIDE SEQUENCE [LARGE SCALE GENOMIC DNA]</scope>
    <source>
        <strain evidence="6">DSM 21068</strain>
    </source>
</reference>
<dbReference type="InterPro" id="IPR003961">
    <property type="entry name" value="FN3_dom"/>
</dbReference>
<dbReference type="PROSITE" id="PS50853">
    <property type="entry name" value="FN3"/>
    <property type="match status" value="2"/>
</dbReference>
<evidence type="ECO:0000313" key="7">
    <source>
        <dbReference type="Proteomes" id="UP000238314"/>
    </source>
</evidence>
<keyword evidence="7" id="KW-1185">Reference proteome</keyword>
<feature type="chain" id="PRO_5044563861" evidence="2">
    <location>
        <begin position="24"/>
        <end position="862"/>
    </location>
</feature>
<evidence type="ECO:0000313" key="5">
    <source>
        <dbReference type="EMBL" id="SIS89061.1"/>
    </source>
</evidence>
<accession>A0A1N7MSY3</accession>
<dbReference type="InterPro" id="IPR013783">
    <property type="entry name" value="Ig-like_fold"/>
</dbReference>
<organism evidence="5 6">
    <name type="scientific">Chryseobacterium piscicola</name>
    <dbReference type="NCBI Taxonomy" id="551459"/>
    <lineage>
        <taxon>Bacteria</taxon>
        <taxon>Pseudomonadati</taxon>
        <taxon>Bacteroidota</taxon>
        <taxon>Flavobacteriia</taxon>
        <taxon>Flavobacteriales</taxon>
        <taxon>Weeksellaceae</taxon>
        <taxon>Chryseobacterium group</taxon>
        <taxon>Chryseobacterium</taxon>
    </lineage>
</organism>
<proteinExistence type="predicted"/>
<reference evidence="4 7" key="1">
    <citation type="submission" date="2016-11" db="EMBL/GenBank/DDBJ databases">
        <title>Whole genomes of Flavobacteriaceae.</title>
        <authorList>
            <person name="Stine C."/>
            <person name="Li C."/>
            <person name="Tadesse D."/>
        </authorList>
    </citation>
    <scope>NUCLEOTIDE SEQUENCE [LARGE SCALE GENOMIC DNA]</scope>
    <source>
        <strain evidence="4 7">DSM 21068</strain>
    </source>
</reference>
<dbReference type="RefSeq" id="WP_076451846.1">
    <property type="nucleotide sequence ID" value="NZ_FTOJ01000005.1"/>
</dbReference>
<protein>
    <submittedName>
        <fullName evidence="5">Por secretion system C-terminal sorting domain-containing protein</fullName>
    </submittedName>
</protein>
<keyword evidence="1 2" id="KW-0732">Signal</keyword>
<dbReference type="Pfam" id="PF00041">
    <property type="entry name" value="fn3"/>
    <property type="match status" value="1"/>
</dbReference>
<sequence>MKKLQPALVLGVLGIAISSYTSAQNYQTMPIASGFNADVIANGVGPSLSSTSTDVDGVSFTFISQDFQSTITSPALTYGLPVNQTINSVVTTTPGLSYTLANYSANNSLKLSNQNDSGTLVFATPKAAFKLYLLATTGSGTSTVTVVVNFTDNTSQTITGVVIADWYNTAGFAVQGFGRINRSNDVLESGSGTNPRLYQNILNIDPANQSKPIQSVTITKTSSAQGHSNIFALSADAYSDCAPPALNAVGTLTPSTAAISWTPANGTTATAYDIFYSTTNTAPTTLSTPNLTGIAGNSTTISSLNSNTTYYYWVRANCSSATAQSVWSFSGTFKTLCGPVTSMAENFDSYTTGNIVPDCWVRLAGTTGSMTISASAPASGTRNIYQYSTASQATSVVVLPEFSNVNAGTNWLRLKAKVSAATGTLNVGYVTNPADASTFVLLQALSINNTAYTAADTEYGVIIPSSVPANARLAIKNTADAKSYYWDDVYWEPKPTCFVPSALSSSNILTNSASIAWNAPATAPGVGYEYYYSTNNTAPTSATAALGTSTTLTAPLSGLSPASTYFVWIRSACSTTDKSTWYGPATFTTACATLNAPFTMAFDSGNMPNCWTNTNPSSTSATLLWKFSGSADYGANLANNGRAAGTYAWVDASSPYTGAGTNTIYLLTPPISLAGLTSPYISFEWFKNHSTSTSTTVSPSTYDDNSLTVEVNDGNGWVNFFSEKSNANIWRPVGITLPASYVGATIQVRFNVNKNVSGNGYFYDDVLLDNVEVKQNPLLATNEISSAKKNVKVYPNPFTDLINISEFKDIKTLKVTDVSGRNLKTIENPGKEINLSSLNSGLYLLNMYFNDGSQKSVKIIKK</sequence>
<dbReference type="Proteomes" id="UP000186246">
    <property type="component" value="Unassembled WGS sequence"/>
</dbReference>
<gene>
    <name evidence="4" type="ORF">B0A70_09280</name>
    <name evidence="5" type="ORF">SAMN05421796_105193</name>
</gene>
<evidence type="ECO:0000259" key="3">
    <source>
        <dbReference type="PROSITE" id="PS50853"/>
    </source>
</evidence>
<evidence type="ECO:0000256" key="1">
    <source>
        <dbReference type="ARBA" id="ARBA00022729"/>
    </source>
</evidence>
<dbReference type="SMART" id="SM00060">
    <property type="entry name" value="FN3"/>
    <property type="match status" value="2"/>
</dbReference>
<dbReference type="Gene3D" id="2.60.40.10">
    <property type="entry name" value="Immunoglobulins"/>
    <property type="match status" value="2"/>
</dbReference>
<evidence type="ECO:0000313" key="6">
    <source>
        <dbReference type="Proteomes" id="UP000186246"/>
    </source>
</evidence>
<dbReference type="OrthoDB" id="1274898at2"/>
<reference evidence="5" key="3">
    <citation type="submission" date="2017-01" db="EMBL/GenBank/DDBJ databases">
        <authorList>
            <person name="Mah S.A."/>
            <person name="Swanson W.J."/>
            <person name="Moy G.W."/>
            <person name="Vacquier V.D."/>
        </authorList>
    </citation>
    <scope>NUCLEOTIDE SEQUENCE [LARGE SCALE GENOMIC DNA]</scope>
    <source>
        <strain evidence="5">DSM 21068</strain>
    </source>
</reference>
<name>A0A1N7MSY3_9FLAO</name>
<feature type="domain" description="Fibronectin type-III" evidence="3">
    <location>
        <begin position="242"/>
        <end position="338"/>
    </location>
</feature>
<dbReference type="InterPro" id="IPR036116">
    <property type="entry name" value="FN3_sf"/>
</dbReference>
<dbReference type="AlphaFoldDB" id="A0A1N7MSY3"/>
<feature type="signal peptide" evidence="2">
    <location>
        <begin position="1"/>
        <end position="23"/>
    </location>
</feature>
<dbReference type="InterPro" id="IPR026444">
    <property type="entry name" value="Secre_tail"/>
</dbReference>
<dbReference type="NCBIfam" id="TIGR04183">
    <property type="entry name" value="Por_Secre_tail"/>
    <property type="match status" value="1"/>
</dbReference>
<feature type="domain" description="Fibronectin type-III" evidence="3">
    <location>
        <begin position="499"/>
        <end position="592"/>
    </location>
</feature>
<dbReference type="SUPFAM" id="SSF49265">
    <property type="entry name" value="Fibronectin type III"/>
    <property type="match status" value="2"/>
</dbReference>
<dbReference type="Proteomes" id="UP000238314">
    <property type="component" value="Unassembled WGS sequence"/>
</dbReference>
<dbReference type="CDD" id="cd00063">
    <property type="entry name" value="FN3"/>
    <property type="match status" value="2"/>
</dbReference>
<dbReference type="STRING" id="551459.SAMN05421796_105193"/>
<evidence type="ECO:0000256" key="2">
    <source>
        <dbReference type="SAM" id="SignalP"/>
    </source>
</evidence>